<dbReference type="GeneID" id="117144204"/>
<dbReference type="GO" id="GO:0009967">
    <property type="term" value="P:positive regulation of signal transduction"/>
    <property type="evidence" value="ECO:0007669"/>
    <property type="project" value="UniProtKB-ARBA"/>
</dbReference>
<dbReference type="AlphaFoldDB" id="A0A6P8K8J2"/>
<dbReference type="RefSeq" id="XP_033165143.1">
    <property type="nucleotide sequence ID" value="XM_033309252.1"/>
</dbReference>
<evidence type="ECO:0000256" key="4">
    <source>
        <dbReference type="SAM" id="MobiDB-lite"/>
    </source>
</evidence>
<feature type="domain" description="RRM" evidence="5">
    <location>
        <begin position="41"/>
        <end position="119"/>
    </location>
</feature>
<protein>
    <submittedName>
        <fullName evidence="7">ELAV-like protein 1-B</fullName>
    </submittedName>
</protein>
<feature type="domain" description="RRM" evidence="5">
    <location>
        <begin position="127"/>
        <end position="207"/>
    </location>
</feature>
<sequence>MSKKESTVPTLCWGYAGIRGMFQTGGPVDPPPSRPEVRDKTNLILNYLPQDMTESELHRLFSKYGEIRKAKIIRHRDTGISCCYGFVDFVSERQAAAAVNNLNGYETRGKRLKVAFARPSEYENTNSCLYVANLPTYMDEKKIRELFAPYGKILDVTLLRHRFNNKFRGVAFLDFELVRDAEEAKYGMDRHMIKGAFRPLKVKFVEHAKSGPTSHYRHKGKSSTPPYKRRQRTYDHHGSKRFRDSD</sequence>
<dbReference type="PANTHER" id="PTHR48034">
    <property type="entry name" value="TRANSFORMER-2 SEX-DETERMINING PROTEIN-RELATED"/>
    <property type="match status" value="1"/>
</dbReference>
<keyword evidence="6" id="KW-1185">Reference proteome</keyword>
<proteinExistence type="predicted"/>
<evidence type="ECO:0000256" key="3">
    <source>
        <dbReference type="PROSITE-ProRule" id="PRU00176"/>
    </source>
</evidence>
<dbReference type="Proteomes" id="UP000515162">
    <property type="component" value="Chromosome 3R"/>
</dbReference>
<dbReference type="SMART" id="SM00360">
    <property type="entry name" value="RRM"/>
    <property type="match status" value="2"/>
</dbReference>
<accession>A0A6P8K8J2</accession>
<keyword evidence="2 3" id="KW-0694">RNA-binding</keyword>
<feature type="region of interest" description="Disordered" evidence="4">
    <location>
        <begin position="209"/>
        <end position="246"/>
    </location>
</feature>
<dbReference type="GO" id="GO:1990904">
    <property type="term" value="C:ribonucleoprotein complex"/>
    <property type="evidence" value="ECO:0007669"/>
    <property type="project" value="InterPro"/>
</dbReference>
<gene>
    <name evidence="7" type="primary">LOC117144204</name>
</gene>
<feature type="compositionally biased region" description="Basic residues" evidence="4">
    <location>
        <begin position="215"/>
        <end position="231"/>
    </location>
</feature>
<dbReference type="InterPro" id="IPR035979">
    <property type="entry name" value="RBD_domain_sf"/>
</dbReference>
<evidence type="ECO:0000259" key="5">
    <source>
        <dbReference type="PROSITE" id="PS50102"/>
    </source>
</evidence>
<evidence type="ECO:0000256" key="2">
    <source>
        <dbReference type="ARBA" id="ARBA00022884"/>
    </source>
</evidence>
<dbReference type="GO" id="GO:0003729">
    <property type="term" value="F:mRNA binding"/>
    <property type="evidence" value="ECO:0007669"/>
    <property type="project" value="UniProtKB-ARBA"/>
</dbReference>
<dbReference type="SUPFAM" id="SSF54928">
    <property type="entry name" value="RNA-binding domain, RBD"/>
    <property type="match status" value="2"/>
</dbReference>
<dbReference type="PROSITE" id="PS50102">
    <property type="entry name" value="RRM"/>
    <property type="match status" value="2"/>
</dbReference>
<keyword evidence="1" id="KW-0677">Repeat</keyword>
<dbReference type="InterPro" id="IPR050441">
    <property type="entry name" value="RBM"/>
</dbReference>
<dbReference type="Pfam" id="PF00076">
    <property type="entry name" value="RRM_1"/>
    <property type="match status" value="2"/>
</dbReference>
<reference evidence="7" key="1">
    <citation type="submission" date="2025-08" db="UniProtKB">
        <authorList>
            <consortium name="RefSeq"/>
        </authorList>
    </citation>
    <scope>IDENTIFICATION</scope>
    <source>
        <strain evidence="7">Mau12</strain>
        <tissue evidence="7">Whole Body</tissue>
    </source>
</reference>
<dbReference type="InterPro" id="IPR002343">
    <property type="entry name" value="Hud_Sxl_RNA"/>
</dbReference>
<organism evidence="6 7">
    <name type="scientific">Drosophila mauritiana</name>
    <name type="common">Fruit fly</name>
    <dbReference type="NCBI Taxonomy" id="7226"/>
    <lineage>
        <taxon>Eukaryota</taxon>
        <taxon>Metazoa</taxon>
        <taxon>Ecdysozoa</taxon>
        <taxon>Arthropoda</taxon>
        <taxon>Hexapoda</taxon>
        <taxon>Insecta</taxon>
        <taxon>Pterygota</taxon>
        <taxon>Neoptera</taxon>
        <taxon>Endopterygota</taxon>
        <taxon>Diptera</taxon>
        <taxon>Brachycera</taxon>
        <taxon>Muscomorpha</taxon>
        <taxon>Ephydroidea</taxon>
        <taxon>Drosophilidae</taxon>
        <taxon>Drosophila</taxon>
        <taxon>Sophophora</taxon>
    </lineage>
</organism>
<evidence type="ECO:0000313" key="6">
    <source>
        <dbReference type="Proteomes" id="UP000515162"/>
    </source>
</evidence>
<dbReference type="Gene3D" id="3.30.70.330">
    <property type="match status" value="2"/>
</dbReference>
<dbReference type="GO" id="GO:0005737">
    <property type="term" value="C:cytoplasm"/>
    <property type="evidence" value="ECO:0007669"/>
    <property type="project" value="UniProtKB-ARBA"/>
</dbReference>
<evidence type="ECO:0000256" key="1">
    <source>
        <dbReference type="ARBA" id="ARBA00022737"/>
    </source>
</evidence>
<dbReference type="InterPro" id="IPR000504">
    <property type="entry name" value="RRM_dom"/>
</dbReference>
<name>A0A6P8K8J2_DROMA</name>
<evidence type="ECO:0000313" key="7">
    <source>
        <dbReference type="RefSeq" id="XP_033165143.1"/>
    </source>
</evidence>
<feature type="compositionally biased region" description="Basic and acidic residues" evidence="4">
    <location>
        <begin position="232"/>
        <end position="246"/>
    </location>
</feature>
<dbReference type="CDD" id="cd00590">
    <property type="entry name" value="RRM_SF"/>
    <property type="match status" value="1"/>
</dbReference>
<dbReference type="FunFam" id="3.30.70.330:FF:000383">
    <property type="entry name" value="Sex lethal, isoform D"/>
    <property type="match status" value="1"/>
</dbReference>
<dbReference type="GO" id="GO:0010629">
    <property type="term" value="P:negative regulation of gene expression"/>
    <property type="evidence" value="ECO:0007669"/>
    <property type="project" value="UniProtKB-ARBA"/>
</dbReference>
<dbReference type="PRINTS" id="PR00961">
    <property type="entry name" value="HUDSXLRNA"/>
</dbReference>
<dbReference type="InterPro" id="IPR012677">
    <property type="entry name" value="Nucleotide-bd_a/b_plait_sf"/>
</dbReference>